<evidence type="ECO:0000256" key="5">
    <source>
        <dbReference type="ARBA" id="ARBA00023136"/>
    </source>
</evidence>
<keyword evidence="4 6" id="KW-1133">Transmembrane helix</keyword>
<comment type="caution">
    <text evidence="8">The sequence shown here is derived from an EMBL/GenBank/DDBJ whole genome shotgun (WGS) entry which is preliminary data.</text>
</comment>
<sequence length="686" mass="78197">MTFKTLIFRNLTRNTRSYGAYFFSSLFSVFVFFIFSLLFYHPQLGDSIQASSDTISQFSKIGLQVSQVVIVLLSFIFLWYTFSVFLHSRKRDFSIYLTLGMGKSDLKKLIFFENLALGTIATTLGTFLGLLFSKVILLVSQKLLHLTGGLNFYWPWKAMILSFVVFFIIFVCISLFSLFRLQTEELASMAKEEDKGQPEPKVNGFFALLSFLFIGLGYLSVSLFASDAIISEYSLLLLFSCVICTIIGTFLFFSQGSILILKRLKKHSLFFKGTNMLTISELVFRMKDNAMMYSLIAIVSSVAFVGIGLTAVLGSSDFGNTQGNTAAYVYVGYGLYGEENNKQSGTDYHKNNLAFIRKELNKTGEPIFEDEVTYLYSPLLRPSGSEIQLSFPVISLSAYTKLSKGLNLPKLTMQDNQVFLFTNSNSDLNTVKKQTEAQRTSDYSAKINEKDEVLTVTKIPVTLNLSILNLSVVSDTLYNRFLEHNQSENDSSVYQVELFHFDKWMDYPEIDKTIMSEMEKRQDSISSDDESSEEEQAQKYFMVDSLYSTWQNARQANGLILMIGILLGSVFFSFSASILYFRLFGDLDRDGRYHRSLYVLGVSEKDRHTIVRKEMLLMYFPPVAMAIAHFGIAFLALTTMIGRDATFIWLIYLKIIGIYFVFLVLFYLISKARYLKHLDKLAEPIR</sequence>
<feature type="transmembrane region" description="Helical" evidence="6">
    <location>
        <begin position="20"/>
        <end position="41"/>
    </location>
</feature>
<feature type="transmembrane region" description="Helical" evidence="6">
    <location>
        <begin position="559"/>
        <end position="583"/>
    </location>
</feature>
<feature type="transmembrane region" description="Helical" evidence="6">
    <location>
        <begin position="109"/>
        <end position="139"/>
    </location>
</feature>
<evidence type="ECO:0000313" key="8">
    <source>
        <dbReference type="EMBL" id="EOL42086.1"/>
    </source>
</evidence>
<feature type="transmembrane region" description="Helical" evidence="6">
    <location>
        <begin position="647"/>
        <end position="669"/>
    </location>
</feature>
<dbReference type="eggNOG" id="COG0577">
    <property type="taxonomic scope" value="Bacteria"/>
</dbReference>
<organism evidence="8 9">
    <name type="scientific">Enterococcus phoeniculicola ATCC BAA-412</name>
    <dbReference type="NCBI Taxonomy" id="1158610"/>
    <lineage>
        <taxon>Bacteria</taxon>
        <taxon>Bacillati</taxon>
        <taxon>Bacillota</taxon>
        <taxon>Bacilli</taxon>
        <taxon>Lactobacillales</taxon>
        <taxon>Enterococcaceae</taxon>
        <taxon>Enterococcus</taxon>
    </lineage>
</organism>
<feature type="domain" description="ABC3 transporter permease C-terminal" evidence="7">
    <location>
        <begin position="68"/>
        <end position="181"/>
    </location>
</feature>
<feature type="transmembrane region" description="Helical" evidence="6">
    <location>
        <begin position="159"/>
        <end position="181"/>
    </location>
</feature>
<dbReference type="GO" id="GO:0005886">
    <property type="term" value="C:plasma membrane"/>
    <property type="evidence" value="ECO:0007669"/>
    <property type="project" value="UniProtKB-SubCell"/>
</dbReference>
<dbReference type="InterPro" id="IPR052536">
    <property type="entry name" value="ABC-4_Integral_Memb_Prot"/>
</dbReference>
<keyword evidence="9" id="KW-1185">Reference proteome</keyword>
<keyword evidence="3 6" id="KW-0812">Transmembrane</keyword>
<dbReference type="InterPro" id="IPR027022">
    <property type="entry name" value="ABC_permease_BceB-typ"/>
</dbReference>
<evidence type="ECO:0000256" key="4">
    <source>
        <dbReference type="ARBA" id="ARBA00022989"/>
    </source>
</evidence>
<dbReference type="AlphaFoldDB" id="R3W3N8"/>
<keyword evidence="2 6" id="KW-1003">Cell membrane</keyword>
<proteinExistence type="inferred from homology"/>
<evidence type="ECO:0000256" key="1">
    <source>
        <dbReference type="ARBA" id="ARBA00004651"/>
    </source>
</evidence>
<dbReference type="PANTHER" id="PTHR46795:SF3">
    <property type="entry name" value="ABC TRANSPORTER PERMEASE"/>
    <property type="match status" value="1"/>
</dbReference>
<dbReference type="RefSeq" id="WP_010769078.1">
    <property type="nucleotide sequence ID" value="NZ_ASWE01000001.1"/>
</dbReference>
<name>R3W3N8_9ENTE</name>
<dbReference type="Proteomes" id="UP000013785">
    <property type="component" value="Unassembled WGS sequence"/>
</dbReference>
<comment type="similarity">
    <text evidence="6">Belongs to the ABC-4 integral membrane protein family.</text>
</comment>
<gene>
    <name evidence="8" type="ORF">UC3_02434</name>
</gene>
<evidence type="ECO:0000313" key="9">
    <source>
        <dbReference type="Proteomes" id="UP000013785"/>
    </source>
</evidence>
<dbReference type="PIRSF" id="PIRSF018968">
    <property type="entry name" value="ABC_permease_BceB"/>
    <property type="match status" value="1"/>
</dbReference>
<evidence type="ECO:0000256" key="6">
    <source>
        <dbReference type="PIRNR" id="PIRNR018968"/>
    </source>
</evidence>
<evidence type="ECO:0000256" key="2">
    <source>
        <dbReference type="ARBA" id="ARBA00022475"/>
    </source>
</evidence>
<dbReference type="HOGENOM" id="CLU_022800_3_0_9"/>
<evidence type="ECO:0000259" key="7">
    <source>
        <dbReference type="Pfam" id="PF02687"/>
    </source>
</evidence>
<dbReference type="EMBL" id="AJAT01000017">
    <property type="protein sequence ID" value="EOL42086.1"/>
    <property type="molecule type" value="Genomic_DNA"/>
</dbReference>
<feature type="transmembrane region" description="Helical" evidence="6">
    <location>
        <begin position="616"/>
        <end position="641"/>
    </location>
</feature>
<keyword evidence="5 6" id="KW-0472">Membrane</keyword>
<feature type="transmembrane region" description="Helical" evidence="6">
    <location>
        <begin position="233"/>
        <end position="261"/>
    </location>
</feature>
<feature type="transmembrane region" description="Helical" evidence="6">
    <location>
        <begin position="61"/>
        <end position="88"/>
    </location>
</feature>
<comment type="subcellular location">
    <subcellularLocation>
        <location evidence="1 6">Cell membrane</location>
        <topology evidence="1 6">Multi-pass membrane protein</topology>
    </subcellularLocation>
</comment>
<dbReference type="OrthoDB" id="1937696at2"/>
<reference evidence="8 9" key="1">
    <citation type="submission" date="2013-02" db="EMBL/GenBank/DDBJ databases">
        <title>The Genome Sequence of Enterococcus phoeniculicola BAA-412.</title>
        <authorList>
            <consortium name="The Broad Institute Genome Sequencing Platform"/>
            <consortium name="The Broad Institute Genome Sequencing Center for Infectious Disease"/>
            <person name="Earl A.M."/>
            <person name="Gilmore M.S."/>
            <person name="Lebreton F."/>
            <person name="Walker B."/>
            <person name="Young S.K."/>
            <person name="Zeng Q."/>
            <person name="Gargeya S."/>
            <person name="Fitzgerald M."/>
            <person name="Haas B."/>
            <person name="Abouelleil A."/>
            <person name="Alvarado L."/>
            <person name="Arachchi H.M."/>
            <person name="Berlin A.M."/>
            <person name="Chapman S.B."/>
            <person name="Dewar J."/>
            <person name="Goldberg J."/>
            <person name="Griggs A."/>
            <person name="Gujja S."/>
            <person name="Hansen M."/>
            <person name="Howarth C."/>
            <person name="Imamovic A."/>
            <person name="Larimer J."/>
            <person name="McCowan C."/>
            <person name="Murphy C."/>
            <person name="Neiman D."/>
            <person name="Pearson M."/>
            <person name="Priest M."/>
            <person name="Roberts A."/>
            <person name="Saif S."/>
            <person name="Shea T."/>
            <person name="Sisk P."/>
            <person name="Sykes S."/>
            <person name="Wortman J."/>
            <person name="Nusbaum C."/>
            <person name="Birren B."/>
        </authorList>
    </citation>
    <scope>NUCLEOTIDE SEQUENCE [LARGE SCALE GENOMIC DNA]</scope>
    <source>
        <strain evidence="8 9">ATCC BAA-412</strain>
    </source>
</reference>
<dbReference type="PANTHER" id="PTHR46795">
    <property type="entry name" value="ABC TRANSPORTER PERMEASE-RELATED-RELATED"/>
    <property type="match status" value="1"/>
</dbReference>
<keyword evidence="6" id="KW-0813">Transport</keyword>
<dbReference type="PATRIC" id="fig|1158610.3.peg.2411"/>
<feature type="transmembrane region" description="Helical" evidence="6">
    <location>
        <begin position="202"/>
        <end position="221"/>
    </location>
</feature>
<dbReference type="STRING" id="154621.RV11_GL003421"/>
<protein>
    <recommendedName>
        <fullName evidence="7">ABC3 transporter permease C-terminal domain-containing protein</fullName>
    </recommendedName>
</protein>
<accession>R3W3N8</accession>
<dbReference type="InterPro" id="IPR003838">
    <property type="entry name" value="ABC3_permease_C"/>
</dbReference>
<evidence type="ECO:0000256" key="3">
    <source>
        <dbReference type="ARBA" id="ARBA00022692"/>
    </source>
</evidence>
<dbReference type="Pfam" id="PF02687">
    <property type="entry name" value="FtsX"/>
    <property type="match status" value="1"/>
</dbReference>
<dbReference type="GO" id="GO:0055085">
    <property type="term" value="P:transmembrane transport"/>
    <property type="evidence" value="ECO:0007669"/>
    <property type="project" value="UniProtKB-UniRule"/>
</dbReference>
<feature type="transmembrane region" description="Helical" evidence="6">
    <location>
        <begin position="290"/>
        <end position="313"/>
    </location>
</feature>